<evidence type="ECO:0000256" key="1">
    <source>
        <dbReference type="SAM" id="MobiDB-lite"/>
    </source>
</evidence>
<feature type="compositionally biased region" description="Basic residues" evidence="1">
    <location>
        <begin position="43"/>
        <end position="52"/>
    </location>
</feature>
<protein>
    <submittedName>
        <fullName evidence="2">Uncharacterized protein</fullName>
    </submittedName>
</protein>
<dbReference type="EMBL" id="JQ665880">
    <property type="protein sequence ID" value="AFJ91651.1"/>
    <property type="molecule type" value="Genomic_DNA"/>
</dbReference>
<reference evidence="2" key="1">
    <citation type="journal article" date="2012" name="Mol. Plant Microbe Interact.">
        <title>Rhizobial plasmids that cause impaired symbiotic nitrogen fixation and enhanced host invasion.</title>
        <authorList>
            <person name="Crook M.B."/>
            <person name="Lindsay D.P."/>
            <person name="Biggs M.B."/>
            <person name="Bentley J.S."/>
            <person name="Price J.C."/>
            <person name="Clement S.C."/>
            <person name="Clement M.J."/>
            <person name="Long S.R."/>
            <person name="Griffitts J.S."/>
        </authorList>
    </citation>
    <scope>NUCLEOTIDE SEQUENCE</scope>
    <source>
        <strain evidence="2">C017</strain>
        <plasmid evidence="2">pHRC017</plasmid>
    </source>
</reference>
<dbReference type="AlphaFoldDB" id="I2E2D3"/>
<keyword evidence="2" id="KW-0614">Plasmid</keyword>
<sequence>MASVFSSPPDLAAKSETPNAARDPMNKGENEMSGLRQVEFHKLGHSQHKRSPPSKSTSTSFAEGARI</sequence>
<gene>
    <name evidence="2" type="ORF">pHRC017_0677</name>
</gene>
<feature type="region of interest" description="Disordered" evidence="1">
    <location>
        <begin position="1"/>
        <end position="67"/>
    </location>
</feature>
<geneLocation type="plasmid" evidence="2">
    <name>pHRC017</name>
</geneLocation>
<accession>I2E2D3</accession>
<name>I2E2D3_RHIML</name>
<proteinExistence type="predicted"/>
<organism evidence="2">
    <name type="scientific">Rhizobium meliloti</name>
    <name type="common">Ensifer meliloti</name>
    <name type="synonym">Sinorhizobium meliloti</name>
    <dbReference type="NCBI Taxonomy" id="382"/>
    <lineage>
        <taxon>Bacteria</taxon>
        <taxon>Pseudomonadati</taxon>
        <taxon>Pseudomonadota</taxon>
        <taxon>Alphaproteobacteria</taxon>
        <taxon>Hyphomicrobiales</taxon>
        <taxon>Rhizobiaceae</taxon>
        <taxon>Sinorhizobium/Ensifer group</taxon>
        <taxon>Sinorhizobium</taxon>
    </lineage>
</organism>
<evidence type="ECO:0000313" key="2">
    <source>
        <dbReference type="EMBL" id="AFJ91651.1"/>
    </source>
</evidence>